<feature type="chain" id="PRO_5010242429" description="GLTT repeat-containing protein" evidence="1">
    <location>
        <begin position="31"/>
        <end position="199"/>
    </location>
</feature>
<name>A0A1I5FIB1_9ACTN</name>
<dbReference type="RefSeq" id="WP_075021293.1">
    <property type="nucleotide sequence ID" value="NZ_FOVH01000004.1"/>
</dbReference>
<organism evidence="2 3">
    <name type="scientific">Actinomadura madurae</name>
    <dbReference type="NCBI Taxonomy" id="1993"/>
    <lineage>
        <taxon>Bacteria</taxon>
        <taxon>Bacillati</taxon>
        <taxon>Actinomycetota</taxon>
        <taxon>Actinomycetes</taxon>
        <taxon>Streptosporangiales</taxon>
        <taxon>Thermomonosporaceae</taxon>
        <taxon>Actinomadura</taxon>
    </lineage>
</organism>
<protein>
    <recommendedName>
        <fullName evidence="4">GLTT repeat-containing protein</fullName>
    </recommendedName>
</protein>
<dbReference type="InParanoid" id="A0A1I5FIB1"/>
<dbReference type="AlphaFoldDB" id="A0A1I5FIB1"/>
<dbReference type="EMBL" id="FOVH01000004">
    <property type="protein sequence ID" value="SFO23464.1"/>
    <property type="molecule type" value="Genomic_DNA"/>
</dbReference>
<dbReference type="Proteomes" id="UP000183413">
    <property type="component" value="Unassembled WGS sequence"/>
</dbReference>
<evidence type="ECO:0000313" key="2">
    <source>
        <dbReference type="EMBL" id="SFO23464.1"/>
    </source>
</evidence>
<evidence type="ECO:0000256" key="1">
    <source>
        <dbReference type="SAM" id="SignalP"/>
    </source>
</evidence>
<evidence type="ECO:0000313" key="3">
    <source>
        <dbReference type="Proteomes" id="UP000183413"/>
    </source>
</evidence>
<evidence type="ECO:0008006" key="4">
    <source>
        <dbReference type="Google" id="ProtNLM"/>
    </source>
</evidence>
<reference evidence="2 3" key="1">
    <citation type="submission" date="2016-10" db="EMBL/GenBank/DDBJ databases">
        <authorList>
            <person name="de Groot N.N."/>
        </authorList>
    </citation>
    <scope>NUCLEOTIDE SEQUENCE [LARGE SCALE GENOMIC DNA]</scope>
    <source>
        <strain evidence="2 3">DSM 43067</strain>
    </source>
</reference>
<sequence>MNRSTIKLLSACALAPVVAAFAVAAAPANAAKGPATTLLYDTATGAAPVTGTLPAPVVNRAGRAAETGTGAVDGILRAAPVAAPLPHGRSAETPLSMPVPGLTSGLPDVPSMLGLGGLPAGSKLLRETGRHAGHPSGSAVNKAGKAVGKAGGLVGSKGGAGKVVDVLTAKERSVSRVADGPLSMPGASVLDLADPVGLG</sequence>
<gene>
    <name evidence="2" type="ORF">SAMN04489713_104630</name>
</gene>
<keyword evidence="1" id="KW-0732">Signal</keyword>
<proteinExistence type="predicted"/>
<feature type="signal peptide" evidence="1">
    <location>
        <begin position="1"/>
        <end position="30"/>
    </location>
</feature>
<accession>A0A1I5FIB1</accession>
<keyword evidence="3" id="KW-1185">Reference proteome</keyword>